<sequence>MGTKLQCILLLLSFSVLFPSGALGAGESSTSMQDVSNWPNKPLYIYADFPHVKTANYGPYESLPLGVPIEFESDLFKGRILIRLRGDDRSTTKAKNLLEDHGHHPLQWMYIVQGHFKKRMKLQDIMSGDFYKRPFKGLPKSKAGRRAMELYQKGMESMFPGFVMDFTSDRPKVLKPFASFCSIRVDRKGEEPELSSSTISVEEDMSLMKEIPRTSNKRKKFLSNPKASTRYSVDPSHVFTFEMHDKHLDLKEYTQTSMMMKTDMCKLLDKQPLSFGLFDVKNEQVIFKFPILHEKLFKSSC</sequence>
<dbReference type="PANTHER" id="PTHR34826">
    <property type="entry name" value="UPF0590 PROTEIN C409.17C"/>
    <property type="match status" value="1"/>
</dbReference>
<comment type="caution">
    <text evidence="3">The sequence shown here is derived from an EMBL/GenBank/DDBJ whole genome shotgun (WGS) entry which is preliminary data.</text>
</comment>
<protein>
    <recommendedName>
        <fullName evidence="2">Domain of unknown function at the cortex 1 domain-containing protein</fullName>
    </recommendedName>
</protein>
<keyword evidence="4" id="KW-1185">Reference proteome</keyword>
<dbReference type="InterPro" id="IPR013897">
    <property type="entry name" value="Duc1"/>
</dbReference>
<reference evidence="3 4" key="1">
    <citation type="journal article" date="2021" name="Sci. Rep.">
        <title>The genome of the diatom Chaetoceros tenuissimus carries an ancient integrated fragment of an extant virus.</title>
        <authorList>
            <person name="Hongo Y."/>
            <person name="Kimura K."/>
            <person name="Takaki Y."/>
            <person name="Yoshida Y."/>
            <person name="Baba S."/>
            <person name="Kobayashi G."/>
            <person name="Nagasaki K."/>
            <person name="Hano T."/>
            <person name="Tomaru Y."/>
        </authorList>
    </citation>
    <scope>NUCLEOTIDE SEQUENCE [LARGE SCALE GENOMIC DNA]</scope>
    <source>
        <strain evidence="3 4">NIES-3715</strain>
    </source>
</reference>
<evidence type="ECO:0000259" key="2">
    <source>
        <dbReference type="Pfam" id="PF08588"/>
    </source>
</evidence>
<feature type="domain" description="Domain of unknown function at the cortex 1" evidence="2">
    <location>
        <begin position="67"/>
        <end position="288"/>
    </location>
</feature>
<dbReference type="Pfam" id="PF08588">
    <property type="entry name" value="Duc1"/>
    <property type="match status" value="1"/>
</dbReference>
<dbReference type="PANTHER" id="PTHR34826:SF2">
    <property type="entry name" value="UPF0590 PROTEIN C409.17C"/>
    <property type="match status" value="1"/>
</dbReference>
<dbReference type="AlphaFoldDB" id="A0AAD3CKB9"/>
<feature type="signal peptide" evidence="1">
    <location>
        <begin position="1"/>
        <end position="24"/>
    </location>
</feature>
<evidence type="ECO:0000256" key="1">
    <source>
        <dbReference type="SAM" id="SignalP"/>
    </source>
</evidence>
<organism evidence="3 4">
    <name type="scientific">Chaetoceros tenuissimus</name>
    <dbReference type="NCBI Taxonomy" id="426638"/>
    <lineage>
        <taxon>Eukaryota</taxon>
        <taxon>Sar</taxon>
        <taxon>Stramenopiles</taxon>
        <taxon>Ochrophyta</taxon>
        <taxon>Bacillariophyta</taxon>
        <taxon>Coscinodiscophyceae</taxon>
        <taxon>Chaetocerotophycidae</taxon>
        <taxon>Chaetocerotales</taxon>
        <taxon>Chaetocerotaceae</taxon>
        <taxon>Chaetoceros</taxon>
    </lineage>
</organism>
<evidence type="ECO:0000313" key="4">
    <source>
        <dbReference type="Proteomes" id="UP001054902"/>
    </source>
</evidence>
<gene>
    <name evidence="3" type="ORF">CTEN210_02704</name>
</gene>
<dbReference type="Proteomes" id="UP001054902">
    <property type="component" value="Unassembled WGS sequence"/>
</dbReference>
<keyword evidence="1" id="KW-0732">Signal</keyword>
<proteinExistence type="predicted"/>
<name>A0AAD3CKB9_9STRA</name>
<feature type="chain" id="PRO_5042126251" description="Domain of unknown function at the cortex 1 domain-containing protein" evidence="1">
    <location>
        <begin position="25"/>
        <end position="301"/>
    </location>
</feature>
<evidence type="ECO:0000313" key="3">
    <source>
        <dbReference type="EMBL" id="GFH46230.1"/>
    </source>
</evidence>
<dbReference type="EMBL" id="BLLK01000022">
    <property type="protein sequence ID" value="GFH46230.1"/>
    <property type="molecule type" value="Genomic_DNA"/>
</dbReference>
<accession>A0AAD3CKB9</accession>